<dbReference type="Proteomes" id="UP000616724">
    <property type="component" value="Unassembled WGS sequence"/>
</dbReference>
<evidence type="ECO:0000256" key="16">
    <source>
        <dbReference type="SAM" id="Phobius"/>
    </source>
</evidence>
<dbReference type="InterPro" id="IPR003660">
    <property type="entry name" value="HAMP_dom"/>
</dbReference>
<gene>
    <name evidence="19" type="ORF">Plo01_78860</name>
</gene>
<name>A0A8J3RTE0_9ACTN</name>
<dbReference type="SMART" id="SM00387">
    <property type="entry name" value="HATPase_c"/>
    <property type="match status" value="1"/>
</dbReference>
<dbReference type="SUPFAM" id="SSF55874">
    <property type="entry name" value="ATPase domain of HSP90 chaperone/DNA topoisomerase II/histidine kinase"/>
    <property type="match status" value="1"/>
</dbReference>
<feature type="transmembrane region" description="Helical" evidence="16">
    <location>
        <begin position="177"/>
        <end position="199"/>
    </location>
</feature>
<evidence type="ECO:0000256" key="7">
    <source>
        <dbReference type="ARBA" id="ARBA00022692"/>
    </source>
</evidence>
<dbReference type="PANTHER" id="PTHR42878:SF7">
    <property type="entry name" value="SENSOR HISTIDINE KINASE GLRK"/>
    <property type="match status" value="1"/>
</dbReference>
<dbReference type="AlphaFoldDB" id="A0A8J3RTE0"/>
<keyword evidence="5" id="KW-0597">Phosphoprotein</keyword>
<evidence type="ECO:0000256" key="15">
    <source>
        <dbReference type="SAM" id="Coils"/>
    </source>
</evidence>
<evidence type="ECO:0000256" key="2">
    <source>
        <dbReference type="ARBA" id="ARBA00001968"/>
    </source>
</evidence>
<keyword evidence="12" id="KW-0902">Two-component regulatory system</keyword>
<organism evidence="19 20">
    <name type="scientific">Planobispora longispora</name>
    <dbReference type="NCBI Taxonomy" id="28887"/>
    <lineage>
        <taxon>Bacteria</taxon>
        <taxon>Bacillati</taxon>
        <taxon>Actinomycetota</taxon>
        <taxon>Actinomycetes</taxon>
        <taxon>Streptosporangiales</taxon>
        <taxon>Streptosporangiaceae</taxon>
        <taxon>Planobispora</taxon>
    </lineage>
</organism>
<dbReference type="InterPro" id="IPR036890">
    <property type="entry name" value="HATPase_C_sf"/>
</dbReference>
<dbReference type="SUPFAM" id="SSF47384">
    <property type="entry name" value="Homodimeric domain of signal transducing histidine kinase"/>
    <property type="match status" value="1"/>
</dbReference>
<dbReference type="GO" id="GO:0000156">
    <property type="term" value="F:phosphorelay response regulator activity"/>
    <property type="evidence" value="ECO:0007669"/>
    <property type="project" value="TreeGrafter"/>
</dbReference>
<sequence>MKWLNRSVGRALRGTFVLLVSLVLLSGVVATVESVRQGDALDRLIDHNLPLRLNNLKLRSTMGDATRGLRNYLLYQNPKTTYQQARAAYPPFMEDLDRRAETPEELKLIGDLRTRVFDWFGYAAQAEQVSQGDPKVMQYAEGSRLRYEEILRSSDALEAHLAAKTAELDQQAARNRFWGRVIVIAFAVIAGAMALLTAIRTYRVLVPPLAAMGDTLARLTAGEHDARFPATGPTEIQRLGNAINTLADESDRLRATERERSRLSKVAHQTAARIRQTLEADEVIREAVTALGSKLPAERVFVQLVREGTIGPPEMEWVDGRVTKDGTSFPPVPAEELERLYLQGLTPVGSTGDPPQDVPEAAARALRQLGDMQFLVVPFGAGQKALGSILLARGSARGPWNTDEIEAVKVVGTDLGRGLDQASLYRRERDLVKELRALDSAKTDFMSTVSHELRSPLTSIAGYLEILRDEEAGDINPAQDRMLDAIDRNTTRLRLLIEDLLTLSRIEAGAFRSLKQRTDVCAVIENSVESMRPTAAKAQVELTVEHPGCPVPVDGDPNQLDRAMANLLSNAVKFTPAGGKVHVGVSVEDGDAVVVVSDTGIGIPAEEMTRLSTRFFRASNATERSIPGTGLGLSIVRSIVANHSGTFDLRSEENKGTTVTMRIKTSADAPEEPRTG</sequence>
<keyword evidence="15" id="KW-0175">Coiled coil</keyword>
<dbReference type="InterPro" id="IPR003594">
    <property type="entry name" value="HATPase_dom"/>
</dbReference>
<dbReference type="Pfam" id="PF00672">
    <property type="entry name" value="HAMP"/>
    <property type="match status" value="1"/>
</dbReference>
<evidence type="ECO:0000256" key="11">
    <source>
        <dbReference type="ARBA" id="ARBA00022989"/>
    </source>
</evidence>
<dbReference type="GO" id="GO:0030295">
    <property type="term" value="F:protein kinase activator activity"/>
    <property type="evidence" value="ECO:0007669"/>
    <property type="project" value="TreeGrafter"/>
</dbReference>
<keyword evidence="8" id="KW-0547">Nucleotide-binding</keyword>
<dbReference type="SMART" id="SM00304">
    <property type="entry name" value="HAMP"/>
    <property type="match status" value="1"/>
</dbReference>
<dbReference type="InterPro" id="IPR036097">
    <property type="entry name" value="HisK_dim/P_sf"/>
</dbReference>
<dbReference type="InterPro" id="IPR003018">
    <property type="entry name" value="GAF"/>
</dbReference>
<protein>
    <recommendedName>
        <fullName evidence="14">Sensor-like histidine kinase SenX3</fullName>
        <ecNumber evidence="4">2.7.13.3</ecNumber>
    </recommendedName>
</protein>
<keyword evidence="7 16" id="KW-0812">Transmembrane</keyword>
<evidence type="ECO:0000256" key="14">
    <source>
        <dbReference type="ARBA" id="ARBA00039401"/>
    </source>
</evidence>
<dbReference type="GO" id="GO:0000155">
    <property type="term" value="F:phosphorelay sensor kinase activity"/>
    <property type="evidence" value="ECO:0007669"/>
    <property type="project" value="InterPro"/>
</dbReference>
<evidence type="ECO:0000256" key="4">
    <source>
        <dbReference type="ARBA" id="ARBA00012438"/>
    </source>
</evidence>
<dbReference type="EC" id="2.7.13.3" evidence="4"/>
<dbReference type="SMART" id="SM00388">
    <property type="entry name" value="HisKA"/>
    <property type="match status" value="1"/>
</dbReference>
<dbReference type="SMART" id="SM00065">
    <property type="entry name" value="GAF"/>
    <property type="match status" value="1"/>
</dbReference>
<keyword evidence="11 16" id="KW-1133">Transmembrane helix</keyword>
<dbReference type="FunFam" id="1.10.287.130:FF:000001">
    <property type="entry name" value="Two-component sensor histidine kinase"/>
    <property type="match status" value="1"/>
</dbReference>
<evidence type="ECO:0000259" key="17">
    <source>
        <dbReference type="PROSITE" id="PS50109"/>
    </source>
</evidence>
<evidence type="ECO:0000313" key="20">
    <source>
        <dbReference type="Proteomes" id="UP000616724"/>
    </source>
</evidence>
<dbReference type="GO" id="GO:0005524">
    <property type="term" value="F:ATP binding"/>
    <property type="evidence" value="ECO:0007669"/>
    <property type="project" value="UniProtKB-KW"/>
</dbReference>
<dbReference type="FunFam" id="3.30.565.10:FF:000006">
    <property type="entry name" value="Sensor histidine kinase WalK"/>
    <property type="match status" value="1"/>
</dbReference>
<dbReference type="Gene3D" id="1.10.287.130">
    <property type="match status" value="1"/>
</dbReference>
<dbReference type="Gene3D" id="3.30.565.10">
    <property type="entry name" value="Histidine kinase-like ATPase, C-terminal domain"/>
    <property type="match status" value="1"/>
</dbReference>
<keyword evidence="20" id="KW-1185">Reference proteome</keyword>
<evidence type="ECO:0000256" key="10">
    <source>
        <dbReference type="ARBA" id="ARBA00022840"/>
    </source>
</evidence>
<dbReference type="PROSITE" id="PS50109">
    <property type="entry name" value="HIS_KIN"/>
    <property type="match status" value="1"/>
</dbReference>
<dbReference type="GO" id="GO:0007234">
    <property type="term" value="P:osmosensory signaling via phosphorelay pathway"/>
    <property type="evidence" value="ECO:0007669"/>
    <property type="project" value="TreeGrafter"/>
</dbReference>
<evidence type="ECO:0000256" key="3">
    <source>
        <dbReference type="ARBA" id="ARBA00004236"/>
    </source>
</evidence>
<dbReference type="PROSITE" id="PS50885">
    <property type="entry name" value="HAMP"/>
    <property type="match status" value="1"/>
</dbReference>
<feature type="coiled-coil region" evidence="15">
    <location>
        <begin position="236"/>
        <end position="266"/>
    </location>
</feature>
<dbReference type="InterPro" id="IPR003661">
    <property type="entry name" value="HisK_dim/P_dom"/>
</dbReference>
<dbReference type="RefSeq" id="WP_203895847.1">
    <property type="nucleotide sequence ID" value="NZ_BOOH01000078.1"/>
</dbReference>
<evidence type="ECO:0000256" key="13">
    <source>
        <dbReference type="ARBA" id="ARBA00023136"/>
    </source>
</evidence>
<dbReference type="Pfam" id="PF00512">
    <property type="entry name" value="HisKA"/>
    <property type="match status" value="1"/>
</dbReference>
<dbReference type="PANTHER" id="PTHR42878">
    <property type="entry name" value="TWO-COMPONENT HISTIDINE KINASE"/>
    <property type="match status" value="1"/>
</dbReference>
<dbReference type="InterPro" id="IPR029016">
    <property type="entry name" value="GAF-like_dom_sf"/>
</dbReference>
<dbReference type="InterPro" id="IPR004358">
    <property type="entry name" value="Sig_transdc_His_kin-like_C"/>
</dbReference>
<dbReference type="SUPFAM" id="SSF55781">
    <property type="entry name" value="GAF domain-like"/>
    <property type="match status" value="1"/>
</dbReference>
<dbReference type="InterPro" id="IPR050351">
    <property type="entry name" value="BphY/WalK/GraS-like"/>
</dbReference>
<dbReference type="InterPro" id="IPR005467">
    <property type="entry name" value="His_kinase_dom"/>
</dbReference>
<evidence type="ECO:0000256" key="6">
    <source>
        <dbReference type="ARBA" id="ARBA00022679"/>
    </source>
</evidence>
<dbReference type="EMBL" id="BOOH01000078">
    <property type="protein sequence ID" value="GIH81457.1"/>
    <property type="molecule type" value="Genomic_DNA"/>
</dbReference>
<dbReference type="Gene3D" id="6.10.340.10">
    <property type="match status" value="1"/>
</dbReference>
<feature type="domain" description="HAMP" evidence="18">
    <location>
        <begin position="203"/>
        <end position="255"/>
    </location>
</feature>
<keyword evidence="10" id="KW-0067">ATP-binding</keyword>
<feature type="domain" description="Histidine kinase" evidence="17">
    <location>
        <begin position="448"/>
        <end position="667"/>
    </location>
</feature>
<keyword evidence="9" id="KW-0418">Kinase</keyword>
<dbReference type="GO" id="GO:0005886">
    <property type="term" value="C:plasma membrane"/>
    <property type="evidence" value="ECO:0007669"/>
    <property type="project" value="UniProtKB-SubCell"/>
</dbReference>
<comment type="subcellular location">
    <subcellularLocation>
        <location evidence="3">Cell membrane</location>
    </subcellularLocation>
</comment>
<reference evidence="19 20" key="1">
    <citation type="submission" date="2021-01" db="EMBL/GenBank/DDBJ databases">
        <title>Whole genome shotgun sequence of Planobispora longispora NBRC 13918.</title>
        <authorList>
            <person name="Komaki H."/>
            <person name="Tamura T."/>
        </authorList>
    </citation>
    <scope>NUCLEOTIDE SEQUENCE [LARGE SCALE GENOMIC DNA]</scope>
    <source>
        <strain evidence="19 20">NBRC 13918</strain>
    </source>
</reference>
<comment type="catalytic activity">
    <reaction evidence="1">
        <text>ATP + protein L-histidine = ADP + protein N-phospho-L-histidine.</text>
        <dbReference type="EC" id="2.7.13.3"/>
    </reaction>
</comment>
<evidence type="ECO:0000313" key="19">
    <source>
        <dbReference type="EMBL" id="GIH81457.1"/>
    </source>
</evidence>
<evidence type="ECO:0000256" key="9">
    <source>
        <dbReference type="ARBA" id="ARBA00022777"/>
    </source>
</evidence>
<dbReference type="GO" id="GO:0005509">
    <property type="term" value="F:calcium ion binding"/>
    <property type="evidence" value="ECO:0007669"/>
    <property type="project" value="UniProtKB-ARBA"/>
</dbReference>
<dbReference type="Pfam" id="PF02518">
    <property type="entry name" value="HATPase_c"/>
    <property type="match status" value="1"/>
</dbReference>
<comment type="cofactor">
    <cofactor evidence="2">
        <name>a divalent metal cation</name>
        <dbReference type="ChEBI" id="CHEBI:60240"/>
    </cofactor>
</comment>
<evidence type="ECO:0000256" key="1">
    <source>
        <dbReference type="ARBA" id="ARBA00000085"/>
    </source>
</evidence>
<evidence type="ECO:0000259" key="18">
    <source>
        <dbReference type="PROSITE" id="PS50885"/>
    </source>
</evidence>
<dbReference type="PRINTS" id="PR00344">
    <property type="entry name" value="BCTRLSENSOR"/>
</dbReference>
<dbReference type="Gene3D" id="3.30.450.40">
    <property type="match status" value="1"/>
</dbReference>
<evidence type="ECO:0000256" key="8">
    <source>
        <dbReference type="ARBA" id="ARBA00022741"/>
    </source>
</evidence>
<keyword evidence="6" id="KW-0808">Transferase</keyword>
<comment type="caution">
    <text evidence="19">The sequence shown here is derived from an EMBL/GenBank/DDBJ whole genome shotgun (WGS) entry which is preliminary data.</text>
</comment>
<evidence type="ECO:0000256" key="5">
    <source>
        <dbReference type="ARBA" id="ARBA00022553"/>
    </source>
</evidence>
<accession>A0A8J3RTE0</accession>
<dbReference type="CDD" id="cd00082">
    <property type="entry name" value="HisKA"/>
    <property type="match status" value="1"/>
</dbReference>
<keyword evidence="13 16" id="KW-0472">Membrane</keyword>
<proteinExistence type="predicted"/>
<evidence type="ECO:0000256" key="12">
    <source>
        <dbReference type="ARBA" id="ARBA00023012"/>
    </source>
</evidence>